<dbReference type="PROSITE" id="PS50045">
    <property type="entry name" value="SIGMA54_INTERACT_4"/>
    <property type="match status" value="1"/>
</dbReference>
<name>A0ABR8QM24_9BACI</name>
<dbReference type="PROSITE" id="PS00676">
    <property type="entry name" value="SIGMA54_INTERACT_2"/>
    <property type="match status" value="1"/>
</dbReference>
<evidence type="ECO:0000313" key="5">
    <source>
        <dbReference type="Proteomes" id="UP000657931"/>
    </source>
</evidence>
<dbReference type="PANTHER" id="PTHR32071:SF57">
    <property type="entry name" value="C4-DICARBOXYLATE TRANSPORT TRANSCRIPTIONAL REGULATORY PROTEIN DCTD"/>
    <property type="match status" value="1"/>
</dbReference>
<dbReference type="SMART" id="SM00382">
    <property type="entry name" value="AAA"/>
    <property type="match status" value="1"/>
</dbReference>
<protein>
    <submittedName>
        <fullName evidence="4">Sigma 54-interacting transcriptional regulator</fullName>
    </submittedName>
</protein>
<dbReference type="InterPro" id="IPR027417">
    <property type="entry name" value="P-loop_NTPase"/>
</dbReference>
<dbReference type="PROSITE" id="PS00675">
    <property type="entry name" value="SIGMA54_INTERACT_1"/>
    <property type="match status" value="1"/>
</dbReference>
<dbReference type="Pfam" id="PF25601">
    <property type="entry name" value="AAA_lid_14"/>
    <property type="match status" value="1"/>
</dbReference>
<evidence type="ECO:0000256" key="2">
    <source>
        <dbReference type="ARBA" id="ARBA00022840"/>
    </source>
</evidence>
<dbReference type="InterPro" id="IPR003593">
    <property type="entry name" value="AAA+_ATPase"/>
</dbReference>
<dbReference type="InterPro" id="IPR002078">
    <property type="entry name" value="Sigma_54_int"/>
</dbReference>
<sequence length="569" mass="65418">MLSELYKSEITTIAIRFFRHYSCKIHIYFENCDRQNSTFGVLIEEKLRKNRNPIGQLFKESCSICTDLCTLTKYPDEEISMTPIRIADQIVAYLVIQSGMKNEQRYETLELIDSQLDLCKSTIEIKLQSLELERLYHETLDELQIFLQTTSDVFVLINKEDVIETTSQTFSSINEERLNVVGLNISTLMYSKDWERLKKDKVIEEVELLVNKGKATVSLRTIKSNDVTISYLIQILMDKGTVKKPIAKQTLYSFQQIKGTSHSIQKTIEKAQRVANSDSSILLRGESGTGKEIFAQAIHHGSNRSKRPFIALNCAAIPESLLESELFGHVKGAFTGSHTTRVGRFELANGGTLFLDEIGDLSPSLQAKLLRVVQERRIEKVGDNQSTPVDVRIITATHQNLEQLVQVGKFRKDLYYRLNVIPIVIPPLRDRREDIPILIEYFMKNLSKQAGKKPKRISKEVLEILLNNNWSGNIRELQNVVHHFVQLEIGELVTQKSLPTYLKDEIQSQIQLQSNHKRIYRTQPNENKEEILRLLDEFGRDTIGKKRVAKSLNISLPTLYRKLNKLRIK</sequence>
<evidence type="ECO:0000259" key="3">
    <source>
        <dbReference type="PROSITE" id="PS50045"/>
    </source>
</evidence>
<dbReference type="Proteomes" id="UP000657931">
    <property type="component" value="Unassembled WGS sequence"/>
</dbReference>
<dbReference type="EMBL" id="JACSQT010000002">
    <property type="protein sequence ID" value="MBD7936412.1"/>
    <property type="molecule type" value="Genomic_DNA"/>
</dbReference>
<dbReference type="InterPro" id="IPR058031">
    <property type="entry name" value="AAA_lid_NorR"/>
</dbReference>
<proteinExistence type="predicted"/>
<dbReference type="PANTHER" id="PTHR32071">
    <property type="entry name" value="TRANSCRIPTIONAL REGULATORY PROTEIN"/>
    <property type="match status" value="1"/>
</dbReference>
<dbReference type="Gene3D" id="1.10.8.60">
    <property type="match status" value="1"/>
</dbReference>
<keyword evidence="1" id="KW-0547">Nucleotide-binding</keyword>
<gene>
    <name evidence="4" type="ORF">H9655_05190</name>
</gene>
<dbReference type="RefSeq" id="WP_191811632.1">
    <property type="nucleotide sequence ID" value="NZ_JACSQT010000002.1"/>
</dbReference>
<evidence type="ECO:0000313" key="4">
    <source>
        <dbReference type="EMBL" id="MBD7936412.1"/>
    </source>
</evidence>
<dbReference type="Pfam" id="PF00158">
    <property type="entry name" value="Sigma54_activat"/>
    <property type="match status" value="1"/>
</dbReference>
<keyword evidence="2" id="KW-0067">ATP-binding</keyword>
<organism evidence="4 5">
    <name type="scientific">Cytobacillus stercorigallinarum</name>
    <dbReference type="NCBI Taxonomy" id="2762240"/>
    <lineage>
        <taxon>Bacteria</taxon>
        <taxon>Bacillati</taxon>
        <taxon>Bacillota</taxon>
        <taxon>Bacilli</taxon>
        <taxon>Bacillales</taxon>
        <taxon>Bacillaceae</taxon>
        <taxon>Cytobacillus</taxon>
    </lineage>
</organism>
<comment type="caution">
    <text evidence="4">The sequence shown here is derived from an EMBL/GenBank/DDBJ whole genome shotgun (WGS) entry which is preliminary data.</text>
</comment>
<dbReference type="InterPro" id="IPR025943">
    <property type="entry name" value="Sigma_54_int_dom_ATP-bd_2"/>
</dbReference>
<dbReference type="Gene3D" id="3.40.50.300">
    <property type="entry name" value="P-loop containing nucleotide triphosphate hydrolases"/>
    <property type="match status" value="1"/>
</dbReference>
<feature type="domain" description="Sigma-54 factor interaction" evidence="3">
    <location>
        <begin position="257"/>
        <end position="486"/>
    </location>
</feature>
<accession>A0ABR8QM24</accession>
<dbReference type="CDD" id="cd00009">
    <property type="entry name" value="AAA"/>
    <property type="match status" value="1"/>
</dbReference>
<reference evidence="4 5" key="1">
    <citation type="submission" date="2020-08" db="EMBL/GenBank/DDBJ databases">
        <title>A Genomic Blueprint of the Chicken Gut Microbiome.</title>
        <authorList>
            <person name="Gilroy R."/>
            <person name="Ravi A."/>
            <person name="Getino M."/>
            <person name="Pursley I."/>
            <person name="Horton D.L."/>
            <person name="Alikhan N.-F."/>
            <person name="Baker D."/>
            <person name="Gharbi K."/>
            <person name="Hall N."/>
            <person name="Watson M."/>
            <person name="Adriaenssens E.M."/>
            <person name="Foster-Nyarko E."/>
            <person name="Jarju S."/>
            <person name="Secka A."/>
            <person name="Antonio M."/>
            <person name="Oren A."/>
            <person name="Chaudhuri R."/>
            <person name="La Ragione R.M."/>
            <person name="Hildebrand F."/>
            <person name="Pallen M.J."/>
        </authorList>
    </citation>
    <scope>NUCLEOTIDE SEQUENCE [LARGE SCALE GENOMIC DNA]</scope>
    <source>
        <strain evidence="4 5">Sa5YUA1</strain>
    </source>
</reference>
<keyword evidence="5" id="KW-1185">Reference proteome</keyword>
<dbReference type="Gene3D" id="1.10.10.60">
    <property type="entry name" value="Homeodomain-like"/>
    <property type="match status" value="1"/>
</dbReference>
<evidence type="ECO:0000256" key="1">
    <source>
        <dbReference type="ARBA" id="ARBA00022741"/>
    </source>
</evidence>
<dbReference type="SUPFAM" id="SSF52540">
    <property type="entry name" value="P-loop containing nucleoside triphosphate hydrolases"/>
    <property type="match status" value="1"/>
</dbReference>
<dbReference type="InterPro" id="IPR025662">
    <property type="entry name" value="Sigma_54_int_dom_ATP-bd_1"/>
</dbReference>